<organism evidence="1 2">
    <name type="scientific">Pseudobutyrivibrio ruminis</name>
    <dbReference type="NCBI Taxonomy" id="46206"/>
    <lineage>
        <taxon>Bacteria</taxon>
        <taxon>Bacillati</taxon>
        <taxon>Bacillota</taxon>
        <taxon>Clostridia</taxon>
        <taxon>Lachnospirales</taxon>
        <taxon>Lachnospiraceae</taxon>
        <taxon>Pseudobutyrivibrio</taxon>
    </lineage>
</organism>
<evidence type="ECO:0000313" key="1">
    <source>
        <dbReference type="EMBL" id="PHU34436.1"/>
    </source>
</evidence>
<dbReference type="RefSeq" id="WP_189270112.1">
    <property type="nucleotide sequence ID" value="NZ_PDYF01000023.1"/>
</dbReference>
<accession>A0A2G3DTS3</accession>
<reference evidence="1 2" key="2">
    <citation type="submission" date="2017-10" db="EMBL/GenBank/DDBJ databases">
        <authorList>
            <person name="Banno H."/>
            <person name="Chua N.-H."/>
        </authorList>
    </citation>
    <scope>NUCLEOTIDE SEQUENCE [LARGE SCALE GENOMIC DNA]</scope>
    <source>
        <strain evidence="1 2">JK626</strain>
    </source>
</reference>
<dbReference type="EMBL" id="PDYF01000023">
    <property type="protein sequence ID" value="PHU34436.1"/>
    <property type="molecule type" value="Genomic_DNA"/>
</dbReference>
<dbReference type="AlphaFoldDB" id="A0A2G3DTS3"/>
<sequence>VFSDMQDYSEGFKALGIIKSFMTTENNIRLRNIGNVIERRAAIENLFSSPEPSLISYESGDVNRDFSEYKFRWADDNPDKEKILEINCGIRDFISEYTRIMGKYAYDIVIPAEKAVIPISYAFENNKFIESILEKTNVKSGYRHGYGD</sequence>
<comment type="caution">
    <text evidence="1">The sequence shown here is derived from an EMBL/GenBank/DDBJ whole genome shotgun (WGS) entry which is preliminary data.</text>
</comment>
<proteinExistence type="predicted"/>
<protein>
    <submittedName>
        <fullName evidence="1">Uncharacterized protein</fullName>
    </submittedName>
</protein>
<feature type="non-terminal residue" evidence="1">
    <location>
        <position position="1"/>
    </location>
</feature>
<evidence type="ECO:0000313" key="2">
    <source>
        <dbReference type="Proteomes" id="UP000225889"/>
    </source>
</evidence>
<dbReference type="Proteomes" id="UP000225889">
    <property type="component" value="Unassembled WGS sequence"/>
</dbReference>
<name>A0A2G3DTS3_9FIRM</name>
<gene>
    <name evidence="1" type="ORF">CSX01_09990</name>
</gene>
<reference evidence="1 2" key="1">
    <citation type="submission" date="2017-10" db="EMBL/GenBank/DDBJ databases">
        <title>Resolving the taxonomy of Roseburia spp., Eubacterium rectale and Agathobacter spp. through phylogenomic analysis.</title>
        <authorList>
            <person name="Sheridan P.O."/>
            <person name="Walker A.W."/>
            <person name="Duncan S.H."/>
            <person name="Scott K.P."/>
            <person name="Toole P.W.O."/>
            <person name="Luis P."/>
            <person name="Flint H.J."/>
        </authorList>
    </citation>
    <scope>NUCLEOTIDE SEQUENCE [LARGE SCALE GENOMIC DNA]</scope>
    <source>
        <strain evidence="1 2">JK626</strain>
    </source>
</reference>